<proteinExistence type="predicted"/>
<dbReference type="SMART" id="SM00448">
    <property type="entry name" value="REC"/>
    <property type="match status" value="1"/>
</dbReference>
<evidence type="ECO:0000256" key="2">
    <source>
        <dbReference type="PROSITE-ProRule" id="PRU00169"/>
    </source>
</evidence>
<evidence type="ECO:0000259" key="4">
    <source>
        <dbReference type="PROSITE" id="PS50930"/>
    </source>
</evidence>
<comment type="caution">
    <text evidence="5">The sequence shown here is derived from an EMBL/GenBank/DDBJ whole genome shotgun (WGS) entry which is preliminary data.</text>
</comment>
<dbReference type="GO" id="GO:0032993">
    <property type="term" value="C:protein-DNA complex"/>
    <property type="evidence" value="ECO:0007669"/>
    <property type="project" value="TreeGrafter"/>
</dbReference>
<accession>A0A9W6JZH8</accession>
<name>A0A9W6JZH8_9HYPH</name>
<gene>
    <name evidence="5" type="ORF">GCM10017653_22580</name>
</gene>
<dbReference type="PROSITE" id="PS50110">
    <property type="entry name" value="RESPONSE_REGULATORY"/>
    <property type="match status" value="1"/>
</dbReference>
<dbReference type="EMBL" id="BSFM01000012">
    <property type="protein sequence ID" value="GLK84188.1"/>
    <property type="molecule type" value="Genomic_DNA"/>
</dbReference>
<organism evidence="5 6">
    <name type="scientific">Ancylobacter defluvii</name>
    <dbReference type="NCBI Taxonomy" id="1282440"/>
    <lineage>
        <taxon>Bacteria</taxon>
        <taxon>Pseudomonadati</taxon>
        <taxon>Pseudomonadota</taxon>
        <taxon>Alphaproteobacteria</taxon>
        <taxon>Hyphomicrobiales</taxon>
        <taxon>Xanthobacteraceae</taxon>
        <taxon>Ancylobacter</taxon>
    </lineage>
</organism>
<dbReference type="AlphaFoldDB" id="A0A9W6JZH8"/>
<reference evidence="5" key="2">
    <citation type="submission" date="2023-01" db="EMBL/GenBank/DDBJ databases">
        <authorList>
            <person name="Sun Q."/>
            <person name="Evtushenko L."/>
        </authorList>
    </citation>
    <scope>NUCLEOTIDE SEQUENCE</scope>
    <source>
        <strain evidence="5">VKM B-2789</strain>
    </source>
</reference>
<dbReference type="InterPro" id="IPR007492">
    <property type="entry name" value="LytTR_DNA-bd_dom"/>
</dbReference>
<feature type="domain" description="HTH LytTR-type" evidence="4">
    <location>
        <begin position="128"/>
        <end position="234"/>
    </location>
</feature>
<evidence type="ECO:0000256" key="1">
    <source>
        <dbReference type="ARBA" id="ARBA00023125"/>
    </source>
</evidence>
<dbReference type="PANTHER" id="PTHR48111">
    <property type="entry name" value="REGULATOR OF RPOS"/>
    <property type="match status" value="1"/>
</dbReference>
<feature type="domain" description="Response regulatory" evidence="3">
    <location>
        <begin position="3"/>
        <end position="114"/>
    </location>
</feature>
<feature type="modified residue" description="4-aspartylphosphate" evidence="2">
    <location>
        <position position="54"/>
    </location>
</feature>
<dbReference type="PANTHER" id="PTHR48111:SF69">
    <property type="entry name" value="RESPONSE REGULATOR RECEIVER"/>
    <property type="match status" value="1"/>
</dbReference>
<evidence type="ECO:0000313" key="6">
    <source>
        <dbReference type="Proteomes" id="UP001143330"/>
    </source>
</evidence>
<dbReference type="GO" id="GO:0006355">
    <property type="term" value="P:regulation of DNA-templated transcription"/>
    <property type="evidence" value="ECO:0007669"/>
    <property type="project" value="TreeGrafter"/>
</dbReference>
<dbReference type="SUPFAM" id="SSF52172">
    <property type="entry name" value="CheY-like"/>
    <property type="match status" value="1"/>
</dbReference>
<dbReference type="InterPro" id="IPR001789">
    <property type="entry name" value="Sig_transdc_resp-reg_receiver"/>
</dbReference>
<evidence type="ECO:0000259" key="3">
    <source>
        <dbReference type="PROSITE" id="PS50110"/>
    </source>
</evidence>
<keyword evidence="1 5" id="KW-0238">DNA-binding</keyword>
<dbReference type="SMART" id="SM00850">
    <property type="entry name" value="LytTR"/>
    <property type="match status" value="1"/>
</dbReference>
<keyword evidence="2" id="KW-0597">Phosphoprotein</keyword>
<dbReference type="InterPro" id="IPR011006">
    <property type="entry name" value="CheY-like_superfamily"/>
</dbReference>
<dbReference type="GO" id="GO:0000156">
    <property type="term" value="F:phosphorelay response regulator activity"/>
    <property type="evidence" value="ECO:0007669"/>
    <property type="project" value="TreeGrafter"/>
</dbReference>
<sequence length="237" mass="26220">MLRVVIADDEPLARRAMRRLLAARPRIEIVGEAESVSETLEVIGRARPDLIFLDIRLNGGDGFELLAAMANAPKVIFVTAYAEYAVEAFAVDAVDYLLKPVTPERLDAAIDRVERLLEAETTKVGTTMELRSSSRVVFAAPADIVAVRAEGDFSHFFLAQQPSLMVLGSVGQFQAMLPSPPFFRIGRSIIINRDRLRRVDTRSRDEVRLTLLGMADPLIIGRAAAARLREAMGFREV</sequence>
<dbReference type="Pfam" id="PF04397">
    <property type="entry name" value="LytTR"/>
    <property type="match status" value="1"/>
</dbReference>
<reference evidence="5" key="1">
    <citation type="journal article" date="2014" name="Int. J. Syst. Evol. Microbiol.">
        <title>Complete genome sequence of Corynebacterium casei LMG S-19264T (=DSM 44701T), isolated from a smear-ripened cheese.</title>
        <authorList>
            <consortium name="US DOE Joint Genome Institute (JGI-PGF)"/>
            <person name="Walter F."/>
            <person name="Albersmeier A."/>
            <person name="Kalinowski J."/>
            <person name="Ruckert C."/>
        </authorList>
    </citation>
    <scope>NUCLEOTIDE SEQUENCE</scope>
    <source>
        <strain evidence="5">VKM B-2789</strain>
    </source>
</reference>
<evidence type="ECO:0000313" key="5">
    <source>
        <dbReference type="EMBL" id="GLK84188.1"/>
    </source>
</evidence>
<dbReference type="GO" id="GO:0005829">
    <property type="term" value="C:cytosol"/>
    <property type="evidence" value="ECO:0007669"/>
    <property type="project" value="TreeGrafter"/>
</dbReference>
<dbReference type="Proteomes" id="UP001143330">
    <property type="component" value="Unassembled WGS sequence"/>
</dbReference>
<dbReference type="Gene3D" id="2.40.50.1020">
    <property type="entry name" value="LytTr DNA-binding domain"/>
    <property type="match status" value="1"/>
</dbReference>
<dbReference type="Pfam" id="PF00072">
    <property type="entry name" value="Response_reg"/>
    <property type="match status" value="1"/>
</dbReference>
<keyword evidence="6" id="KW-1185">Reference proteome</keyword>
<dbReference type="PROSITE" id="PS50930">
    <property type="entry name" value="HTH_LYTTR"/>
    <property type="match status" value="1"/>
</dbReference>
<dbReference type="GO" id="GO:0000976">
    <property type="term" value="F:transcription cis-regulatory region binding"/>
    <property type="evidence" value="ECO:0007669"/>
    <property type="project" value="TreeGrafter"/>
</dbReference>
<protein>
    <submittedName>
        <fullName evidence="5">DNA-binding response regulator</fullName>
    </submittedName>
</protein>
<dbReference type="InterPro" id="IPR039420">
    <property type="entry name" value="WalR-like"/>
</dbReference>
<dbReference type="Gene3D" id="3.40.50.2300">
    <property type="match status" value="1"/>
</dbReference>